<accession>B3M668</accession>
<dbReference type="InterPro" id="IPR005649">
    <property type="entry name" value="Chorion_2"/>
</dbReference>
<comment type="subcellular location">
    <subcellularLocation>
        <location evidence="2">Secreted</location>
    </subcellularLocation>
</comment>
<keyword evidence="8" id="KW-1185">Reference proteome</keyword>
<dbReference type="KEGG" id="dan:6506982"/>
<protein>
    <submittedName>
        <fullName evidence="7">Uncharacterized protein</fullName>
    </submittedName>
</protein>
<dbReference type="CTD" id="39000"/>
<keyword evidence="3" id="KW-0964">Secreted</keyword>
<evidence type="ECO:0000313" key="8">
    <source>
        <dbReference type="Proteomes" id="UP000007801"/>
    </source>
</evidence>
<dbReference type="InParanoid" id="B3M668"/>
<keyword evidence="4 6" id="KW-0732">Signal</keyword>
<evidence type="ECO:0000313" key="7">
    <source>
        <dbReference type="EMBL" id="EDV39688.1"/>
    </source>
</evidence>
<evidence type="ECO:0000256" key="5">
    <source>
        <dbReference type="SAM" id="MobiDB-lite"/>
    </source>
</evidence>
<feature type="compositionally biased region" description="Low complexity" evidence="5">
    <location>
        <begin position="41"/>
        <end position="58"/>
    </location>
</feature>
<evidence type="ECO:0000256" key="4">
    <source>
        <dbReference type="ARBA" id="ARBA00022729"/>
    </source>
</evidence>
<evidence type="ECO:0000256" key="1">
    <source>
        <dbReference type="ARBA" id="ARBA00002036"/>
    </source>
</evidence>
<sequence length="191" mass="19931">MNKFATLAILLCACLVGTCHGNYGGYGGHGHGGHGGYGQESSNGAASAASSSAAASGNEGRRGYERPVEIIAGGPRGGYGQSHEILRPIHLGGGYGGERRGPIQSGGYGGHGHGHNNNYHRGGYGPRWTVQPAGATLLYPGQNNYRAYVSPPEYSKVILPIRPAAPVAKLFVPENEYGQQGGYRHEAPRGY</sequence>
<reference evidence="7 8" key="1">
    <citation type="journal article" date="2007" name="Nature">
        <title>Evolution of genes and genomes on the Drosophila phylogeny.</title>
        <authorList>
            <consortium name="Drosophila 12 Genomes Consortium"/>
            <person name="Clark A.G."/>
            <person name="Eisen M.B."/>
            <person name="Smith D.R."/>
            <person name="Bergman C.M."/>
            <person name="Oliver B."/>
            <person name="Markow T.A."/>
            <person name="Kaufman T.C."/>
            <person name="Kellis M."/>
            <person name="Gelbart W."/>
            <person name="Iyer V.N."/>
            <person name="Pollard D.A."/>
            <person name="Sackton T.B."/>
            <person name="Larracuente A.M."/>
            <person name="Singh N.D."/>
            <person name="Abad J.P."/>
            <person name="Abt D.N."/>
            <person name="Adryan B."/>
            <person name="Aguade M."/>
            <person name="Akashi H."/>
            <person name="Anderson W.W."/>
            <person name="Aquadro C.F."/>
            <person name="Ardell D.H."/>
            <person name="Arguello R."/>
            <person name="Artieri C.G."/>
            <person name="Barbash D.A."/>
            <person name="Barker D."/>
            <person name="Barsanti P."/>
            <person name="Batterham P."/>
            <person name="Batzoglou S."/>
            <person name="Begun D."/>
            <person name="Bhutkar A."/>
            <person name="Blanco E."/>
            <person name="Bosak S.A."/>
            <person name="Bradley R.K."/>
            <person name="Brand A.D."/>
            <person name="Brent M.R."/>
            <person name="Brooks A.N."/>
            <person name="Brown R.H."/>
            <person name="Butlin R.K."/>
            <person name="Caggese C."/>
            <person name="Calvi B.R."/>
            <person name="Bernardo de Carvalho A."/>
            <person name="Caspi A."/>
            <person name="Castrezana S."/>
            <person name="Celniker S.E."/>
            <person name="Chang J.L."/>
            <person name="Chapple C."/>
            <person name="Chatterji S."/>
            <person name="Chinwalla A."/>
            <person name="Civetta A."/>
            <person name="Clifton S.W."/>
            <person name="Comeron J.M."/>
            <person name="Costello J.C."/>
            <person name="Coyne J.A."/>
            <person name="Daub J."/>
            <person name="David R.G."/>
            <person name="Delcher A.L."/>
            <person name="Delehaunty K."/>
            <person name="Do C.B."/>
            <person name="Ebling H."/>
            <person name="Edwards K."/>
            <person name="Eickbush T."/>
            <person name="Evans J.D."/>
            <person name="Filipski A."/>
            <person name="Findeiss S."/>
            <person name="Freyhult E."/>
            <person name="Fulton L."/>
            <person name="Fulton R."/>
            <person name="Garcia A.C."/>
            <person name="Gardiner A."/>
            <person name="Garfield D.A."/>
            <person name="Garvin B.E."/>
            <person name="Gibson G."/>
            <person name="Gilbert D."/>
            <person name="Gnerre S."/>
            <person name="Godfrey J."/>
            <person name="Good R."/>
            <person name="Gotea V."/>
            <person name="Gravely B."/>
            <person name="Greenberg A.J."/>
            <person name="Griffiths-Jones S."/>
            <person name="Gross S."/>
            <person name="Guigo R."/>
            <person name="Gustafson E.A."/>
            <person name="Haerty W."/>
            <person name="Hahn M.W."/>
            <person name="Halligan D.L."/>
            <person name="Halpern A.L."/>
            <person name="Halter G.M."/>
            <person name="Han M.V."/>
            <person name="Heger A."/>
            <person name="Hillier L."/>
            <person name="Hinrichs A.S."/>
            <person name="Holmes I."/>
            <person name="Hoskins R.A."/>
            <person name="Hubisz M.J."/>
            <person name="Hultmark D."/>
            <person name="Huntley M.A."/>
            <person name="Jaffe D.B."/>
            <person name="Jagadeeshan S."/>
            <person name="Jeck W.R."/>
            <person name="Johnson J."/>
            <person name="Jones C.D."/>
            <person name="Jordan W.C."/>
            <person name="Karpen G.H."/>
            <person name="Kataoka E."/>
            <person name="Keightley P.D."/>
            <person name="Kheradpour P."/>
            <person name="Kirkness E.F."/>
            <person name="Koerich L.B."/>
            <person name="Kristiansen K."/>
            <person name="Kudrna D."/>
            <person name="Kulathinal R.J."/>
            <person name="Kumar S."/>
            <person name="Kwok R."/>
            <person name="Lander E."/>
            <person name="Langley C.H."/>
            <person name="Lapoint R."/>
            <person name="Lazzaro B.P."/>
            <person name="Lee S.J."/>
            <person name="Levesque L."/>
            <person name="Li R."/>
            <person name="Lin C.F."/>
            <person name="Lin M.F."/>
            <person name="Lindblad-Toh K."/>
            <person name="Llopart A."/>
            <person name="Long M."/>
            <person name="Low L."/>
            <person name="Lozovsky E."/>
            <person name="Lu J."/>
            <person name="Luo M."/>
            <person name="Machado C.A."/>
            <person name="Makalowski W."/>
            <person name="Marzo M."/>
            <person name="Matsuda M."/>
            <person name="Matzkin L."/>
            <person name="McAllister B."/>
            <person name="McBride C.S."/>
            <person name="McKernan B."/>
            <person name="McKernan K."/>
            <person name="Mendez-Lago M."/>
            <person name="Minx P."/>
            <person name="Mollenhauer M.U."/>
            <person name="Montooth K."/>
            <person name="Mount S.M."/>
            <person name="Mu X."/>
            <person name="Myers E."/>
            <person name="Negre B."/>
            <person name="Newfeld S."/>
            <person name="Nielsen R."/>
            <person name="Noor M.A."/>
            <person name="O'Grady P."/>
            <person name="Pachter L."/>
            <person name="Papaceit M."/>
            <person name="Parisi M.J."/>
            <person name="Parisi M."/>
            <person name="Parts L."/>
            <person name="Pedersen J.S."/>
            <person name="Pesole G."/>
            <person name="Phillippy A.M."/>
            <person name="Ponting C.P."/>
            <person name="Pop M."/>
            <person name="Porcelli D."/>
            <person name="Powell J.R."/>
            <person name="Prohaska S."/>
            <person name="Pruitt K."/>
            <person name="Puig M."/>
            <person name="Quesneville H."/>
            <person name="Ram K.R."/>
            <person name="Rand D."/>
            <person name="Rasmussen M.D."/>
            <person name="Reed L.K."/>
            <person name="Reenan R."/>
            <person name="Reily A."/>
            <person name="Remington K.A."/>
            <person name="Rieger T.T."/>
            <person name="Ritchie M.G."/>
            <person name="Robin C."/>
            <person name="Rogers Y.H."/>
            <person name="Rohde C."/>
            <person name="Rozas J."/>
            <person name="Rubenfield M.J."/>
            <person name="Ruiz A."/>
            <person name="Russo S."/>
            <person name="Salzberg S.L."/>
            <person name="Sanchez-Gracia A."/>
            <person name="Saranga D.J."/>
            <person name="Sato H."/>
            <person name="Schaeffer S.W."/>
            <person name="Schatz M.C."/>
            <person name="Schlenke T."/>
            <person name="Schwartz R."/>
            <person name="Segarra C."/>
            <person name="Singh R.S."/>
            <person name="Sirot L."/>
            <person name="Sirota M."/>
            <person name="Sisneros N.B."/>
            <person name="Smith C.D."/>
            <person name="Smith T.F."/>
            <person name="Spieth J."/>
            <person name="Stage D.E."/>
            <person name="Stark A."/>
            <person name="Stephan W."/>
            <person name="Strausberg R.L."/>
            <person name="Strempel S."/>
            <person name="Sturgill D."/>
            <person name="Sutton G."/>
            <person name="Sutton G.G."/>
            <person name="Tao W."/>
            <person name="Teichmann S."/>
            <person name="Tobari Y.N."/>
            <person name="Tomimura Y."/>
            <person name="Tsolas J.M."/>
            <person name="Valente V.L."/>
            <person name="Venter E."/>
            <person name="Venter J.C."/>
            <person name="Vicario S."/>
            <person name="Vieira F.G."/>
            <person name="Vilella A.J."/>
            <person name="Villasante A."/>
            <person name="Walenz B."/>
            <person name="Wang J."/>
            <person name="Wasserman M."/>
            <person name="Watts T."/>
            <person name="Wilson D."/>
            <person name="Wilson R.K."/>
            <person name="Wing R.A."/>
            <person name="Wolfner M.F."/>
            <person name="Wong A."/>
            <person name="Wong G.K."/>
            <person name="Wu C.I."/>
            <person name="Wu G."/>
            <person name="Yamamoto D."/>
            <person name="Yang H.P."/>
            <person name="Yang S.P."/>
            <person name="Yorke J.A."/>
            <person name="Yoshida K."/>
            <person name="Zdobnov E."/>
            <person name="Zhang P."/>
            <person name="Zhang Y."/>
            <person name="Zimin A.V."/>
            <person name="Baldwin J."/>
            <person name="Abdouelleil A."/>
            <person name="Abdulkadir J."/>
            <person name="Abebe A."/>
            <person name="Abera B."/>
            <person name="Abreu J."/>
            <person name="Acer S.C."/>
            <person name="Aftuck L."/>
            <person name="Alexander A."/>
            <person name="An P."/>
            <person name="Anderson E."/>
            <person name="Anderson S."/>
            <person name="Arachi H."/>
            <person name="Azer M."/>
            <person name="Bachantsang P."/>
            <person name="Barry A."/>
            <person name="Bayul T."/>
            <person name="Berlin A."/>
            <person name="Bessette D."/>
            <person name="Bloom T."/>
            <person name="Blye J."/>
            <person name="Boguslavskiy L."/>
            <person name="Bonnet C."/>
            <person name="Boukhgalter B."/>
            <person name="Bourzgui I."/>
            <person name="Brown A."/>
            <person name="Cahill P."/>
            <person name="Channer S."/>
            <person name="Cheshatsang Y."/>
            <person name="Chuda L."/>
            <person name="Citroen M."/>
            <person name="Collymore A."/>
            <person name="Cooke P."/>
            <person name="Costello M."/>
            <person name="D'Aco K."/>
            <person name="Daza R."/>
            <person name="De Haan G."/>
            <person name="DeGray S."/>
            <person name="DeMaso C."/>
            <person name="Dhargay N."/>
            <person name="Dooley K."/>
            <person name="Dooley E."/>
            <person name="Doricent M."/>
            <person name="Dorje P."/>
            <person name="Dorjee K."/>
            <person name="Dupes A."/>
            <person name="Elong R."/>
            <person name="Falk J."/>
            <person name="Farina A."/>
            <person name="Faro S."/>
            <person name="Ferguson D."/>
            <person name="Fisher S."/>
            <person name="Foley C.D."/>
            <person name="Franke A."/>
            <person name="Friedrich D."/>
            <person name="Gadbois L."/>
            <person name="Gearin G."/>
            <person name="Gearin C.R."/>
            <person name="Giannoukos G."/>
            <person name="Goode T."/>
            <person name="Graham J."/>
            <person name="Grandbois E."/>
            <person name="Grewal S."/>
            <person name="Gyaltsen K."/>
            <person name="Hafez N."/>
            <person name="Hagos B."/>
            <person name="Hall J."/>
            <person name="Henson C."/>
            <person name="Hollinger A."/>
            <person name="Honan T."/>
            <person name="Huard M.D."/>
            <person name="Hughes L."/>
            <person name="Hurhula B."/>
            <person name="Husby M.E."/>
            <person name="Kamat A."/>
            <person name="Kanga B."/>
            <person name="Kashin S."/>
            <person name="Khazanovich D."/>
            <person name="Kisner P."/>
            <person name="Lance K."/>
            <person name="Lara M."/>
            <person name="Lee W."/>
            <person name="Lennon N."/>
            <person name="Letendre F."/>
            <person name="LeVine R."/>
            <person name="Lipovsky A."/>
            <person name="Liu X."/>
            <person name="Liu J."/>
            <person name="Liu S."/>
            <person name="Lokyitsang T."/>
            <person name="Lokyitsang Y."/>
            <person name="Lubonja R."/>
            <person name="Lui A."/>
            <person name="MacDonald P."/>
            <person name="Magnisalis V."/>
            <person name="Maru K."/>
            <person name="Matthews C."/>
            <person name="McCusker W."/>
            <person name="McDonough S."/>
            <person name="Mehta T."/>
            <person name="Meldrim J."/>
            <person name="Meneus L."/>
            <person name="Mihai O."/>
            <person name="Mihalev A."/>
            <person name="Mihova T."/>
            <person name="Mittelman R."/>
            <person name="Mlenga V."/>
            <person name="Montmayeur A."/>
            <person name="Mulrain L."/>
            <person name="Navidi A."/>
            <person name="Naylor J."/>
            <person name="Negash T."/>
            <person name="Nguyen T."/>
            <person name="Nguyen N."/>
            <person name="Nicol R."/>
            <person name="Norbu C."/>
            <person name="Norbu N."/>
            <person name="Novod N."/>
            <person name="O'Neill B."/>
            <person name="Osman S."/>
            <person name="Markiewicz E."/>
            <person name="Oyono O.L."/>
            <person name="Patti C."/>
            <person name="Phunkhang P."/>
            <person name="Pierre F."/>
            <person name="Priest M."/>
            <person name="Raghuraman S."/>
            <person name="Rege F."/>
            <person name="Reyes R."/>
            <person name="Rise C."/>
            <person name="Rogov P."/>
            <person name="Ross K."/>
            <person name="Ryan E."/>
            <person name="Settipalli S."/>
            <person name="Shea T."/>
            <person name="Sherpa N."/>
            <person name="Shi L."/>
            <person name="Shih D."/>
            <person name="Sparrow T."/>
            <person name="Spaulding J."/>
            <person name="Stalker J."/>
            <person name="Stange-Thomann N."/>
            <person name="Stavropoulos S."/>
            <person name="Stone C."/>
            <person name="Strader C."/>
            <person name="Tesfaye S."/>
            <person name="Thomson T."/>
            <person name="Thoulutsang Y."/>
            <person name="Thoulutsang D."/>
            <person name="Topham K."/>
            <person name="Topping I."/>
            <person name="Tsamla T."/>
            <person name="Vassiliev H."/>
            <person name="Vo A."/>
            <person name="Wangchuk T."/>
            <person name="Wangdi T."/>
            <person name="Weiand M."/>
            <person name="Wilkinson J."/>
            <person name="Wilson A."/>
            <person name="Yadav S."/>
            <person name="Young G."/>
            <person name="Yu Q."/>
            <person name="Zembek L."/>
            <person name="Zhong D."/>
            <person name="Zimmer A."/>
            <person name="Zwirko Z."/>
            <person name="Jaffe D.B."/>
            <person name="Alvarez P."/>
            <person name="Brockman W."/>
            <person name="Butler J."/>
            <person name="Chin C."/>
            <person name="Gnerre S."/>
            <person name="Grabherr M."/>
            <person name="Kleber M."/>
            <person name="Mauceli E."/>
            <person name="MacCallum I."/>
        </authorList>
    </citation>
    <scope>NUCLEOTIDE SEQUENCE [LARGE SCALE GENOMIC DNA]</scope>
    <source>
        <strain evidence="8">Tucson 14024-0371.13</strain>
    </source>
</reference>
<gene>
    <name evidence="7" type="primary">Dana\GF24349</name>
    <name evidence="7" type="synonym">dana_GLEANR_9078</name>
    <name evidence="7" type="ORF">GF24349</name>
</gene>
<name>B3M668_DROAN</name>
<dbReference type="Proteomes" id="UP000007801">
    <property type="component" value="Unassembled WGS sequence"/>
</dbReference>
<comment type="function">
    <text evidence="1">Chorion membrane (egg shell) protein; plays a role in protecting the egg from the environment.</text>
</comment>
<dbReference type="EMBL" id="CH902618">
    <property type="protein sequence ID" value="EDV39688.1"/>
    <property type="molecule type" value="Genomic_DNA"/>
</dbReference>
<dbReference type="OrthoDB" id="7859712at2759"/>
<dbReference type="STRING" id="7217.B3M668"/>
<dbReference type="OMA" id="AVIFCAC"/>
<dbReference type="GO" id="GO:0005576">
    <property type="term" value="C:extracellular region"/>
    <property type="evidence" value="ECO:0007669"/>
    <property type="project" value="UniProtKB-SubCell"/>
</dbReference>
<evidence type="ECO:0000256" key="2">
    <source>
        <dbReference type="ARBA" id="ARBA00004613"/>
    </source>
</evidence>
<dbReference type="GO" id="GO:0007304">
    <property type="term" value="P:chorion-containing eggshell formation"/>
    <property type="evidence" value="ECO:0007669"/>
    <property type="project" value="EnsemblMetazoa"/>
</dbReference>
<evidence type="ECO:0000256" key="6">
    <source>
        <dbReference type="SAM" id="SignalP"/>
    </source>
</evidence>
<organism evidence="7 8">
    <name type="scientific">Drosophila ananassae</name>
    <name type="common">Fruit fly</name>
    <dbReference type="NCBI Taxonomy" id="7217"/>
    <lineage>
        <taxon>Eukaryota</taxon>
        <taxon>Metazoa</taxon>
        <taxon>Ecdysozoa</taxon>
        <taxon>Arthropoda</taxon>
        <taxon>Hexapoda</taxon>
        <taxon>Insecta</taxon>
        <taxon>Pterygota</taxon>
        <taxon>Neoptera</taxon>
        <taxon>Endopterygota</taxon>
        <taxon>Diptera</taxon>
        <taxon>Brachycera</taxon>
        <taxon>Muscomorpha</taxon>
        <taxon>Ephydroidea</taxon>
        <taxon>Drosophilidae</taxon>
        <taxon>Drosophila</taxon>
        <taxon>Sophophora</taxon>
    </lineage>
</organism>
<evidence type="ECO:0000256" key="3">
    <source>
        <dbReference type="ARBA" id="ARBA00022525"/>
    </source>
</evidence>
<feature type="chain" id="PRO_5002792133" evidence="6">
    <location>
        <begin position="22"/>
        <end position="191"/>
    </location>
</feature>
<dbReference type="Pfam" id="PF03964">
    <property type="entry name" value="Chorion_2"/>
    <property type="match status" value="1"/>
</dbReference>
<dbReference type="GeneID" id="6506982"/>
<dbReference type="HOGENOM" id="CLU_1410206_0_0_1"/>
<dbReference type="AlphaFoldDB" id="B3M668"/>
<proteinExistence type="predicted"/>
<dbReference type="eggNOG" id="ENOG502S3GF">
    <property type="taxonomic scope" value="Eukaryota"/>
</dbReference>
<feature type="signal peptide" evidence="6">
    <location>
        <begin position="1"/>
        <end position="21"/>
    </location>
</feature>
<dbReference type="FunCoup" id="B3M668">
    <property type="interactions" value="1"/>
</dbReference>
<dbReference type="PhylomeDB" id="B3M668"/>
<dbReference type="GO" id="GO:0042600">
    <property type="term" value="C:egg chorion"/>
    <property type="evidence" value="ECO:0007669"/>
    <property type="project" value="InterPro"/>
</dbReference>
<feature type="region of interest" description="Disordered" evidence="5">
    <location>
        <begin position="39"/>
        <end position="62"/>
    </location>
</feature>